<name>A0A0C9WGE8_9AGAM</name>
<dbReference type="OrthoDB" id="3171385at2759"/>
<feature type="compositionally biased region" description="Low complexity" evidence="1">
    <location>
        <begin position="173"/>
        <end position="182"/>
    </location>
</feature>
<feature type="compositionally biased region" description="Acidic residues" evidence="1">
    <location>
        <begin position="140"/>
        <end position="172"/>
    </location>
</feature>
<dbReference type="EMBL" id="KN839844">
    <property type="protein sequence ID" value="KIJ65302.1"/>
    <property type="molecule type" value="Genomic_DNA"/>
</dbReference>
<dbReference type="HOGENOM" id="CLU_061596_0_0_1"/>
<protein>
    <submittedName>
        <fullName evidence="2">Uncharacterized protein</fullName>
    </submittedName>
</protein>
<proteinExistence type="predicted"/>
<evidence type="ECO:0000313" key="2">
    <source>
        <dbReference type="EMBL" id="KIJ65302.1"/>
    </source>
</evidence>
<evidence type="ECO:0000313" key="3">
    <source>
        <dbReference type="Proteomes" id="UP000053820"/>
    </source>
</evidence>
<reference evidence="2 3" key="1">
    <citation type="submission" date="2014-04" db="EMBL/GenBank/DDBJ databases">
        <title>Evolutionary Origins and Diversification of the Mycorrhizal Mutualists.</title>
        <authorList>
            <consortium name="DOE Joint Genome Institute"/>
            <consortium name="Mycorrhizal Genomics Consortium"/>
            <person name="Kohler A."/>
            <person name="Kuo A."/>
            <person name="Nagy L.G."/>
            <person name="Floudas D."/>
            <person name="Copeland A."/>
            <person name="Barry K.W."/>
            <person name="Cichocki N."/>
            <person name="Veneault-Fourrey C."/>
            <person name="LaButti K."/>
            <person name="Lindquist E.A."/>
            <person name="Lipzen A."/>
            <person name="Lundell T."/>
            <person name="Morin E."/>
            <person name="Murat C."/>
            <person name="Riley R."/>
            <person name="Ohm R."/>
            <person name="Sun H."/>
            <person name="Tunlid A."/>
            <person name="Henrissat B."/>
            <person name="Grigoriev I.V."/>
            <person name="Hibbett D.S."/>
            <person name="Martin F."/>
        </authorList>
    </citation>
    <scope>NUCLEOTIDE SEQUENCE [LARGE SCALE GENOMIC DNA]</scope>
    <source>
        <strain evidence="2 3">MD-312</strain>
    </source>
</reference>
<feature type="compositionally biased region" description="Low complexity" evidence="1">
    <location>
        <begin position="127"/>
        <end position="139"/>
    </location>
</feature>
<keyword evidence="3" id="KW-1185">Reference proteome</keyword>
<accession>A0A0C9WGE8</accession>
<dbReference type="AlphaFoldDB" id="A0A0C9WGE8"/>
<evidence type="ECO:0000256" key="1">
    <source>
        <dbReference type="SAM" id="MobiDB-lite"/>
    </source>
</evidence>
<dbReference type="Proteomes" id="UP000053820">
    <property type="component" value="Unassembled WGS sequence"/>
</dbReference>
<sequence>MAPGLCENCHKKRKFGAHKFCGRTCAAQAAAKPTGKTGSKAKPATIGRQKAVPVPQKAVQLCDYCGQKPRFSNFDFCGKSCATLANSAQTKQPTAQVPSASNKKTGRVPSAPQNNPAPVRLVKTVTPPQAKAPQAVPQDDSTEEEGAEDEDDADVGVDTDLDAYPSDSEEEPAAPAAVVPPATKNTSKGGKPGGPPKPPPGTCAIPNCGKPSHVDKNGVKTGYCSIKHREEAVTLGLEAPCIMCQRYPQGASDYFCSSACRKQSMVKT</sequence>
<feature type="compositionally biased region" description="Polar residues" evidence="1">
    <location>
        <begin position="87"/>
        <end position="103"/>
    </location>
</feature>
<feature type="region of interest" description="Disordered" evidence="1">
    <location>
        <begin position="87"/>
        <end position="211"/>
    </location>
</feature>
<organism evidence="2 3">
    <name type="scientific">Hydnomerulius pinastri MD-312</name>
    <dbReference type="NCBI Taxonomy" id="994086"/>
    <lineage>
        <taxon>Eukaryota</taxon>
        <taxon>Fungi</taxon>
        <taxon>Dikarya</taxon>
        <taxon>Basidiomycota</taxon>
        <taxon>Agaricomycotina</taxon>
        <taxon>Agaricomycetes</taxon>
        <taxon>Agaricomycetidae</taxon>
        <taxon>Boletales</taxon>
        <taxon>Boletales incertae sedis</taxon>
        <taxon>Leucogyrophana</taxon>
    </lineage>
</organism>
<gene>
    <name evidence="2" type="ORF">HYDPIDRAFT_111234</name>
</gene>